<evidence type="ECO:0000256" key="1">
    <source>
        <dbReference type="ARBA" id="ARBA00002536"/>
    </source>
</evidence>
<dbReference type="InterPro" id="IPR021050">
    <property type="entry name" value="Cyt_c_oxidase_su4_actinobac"/>
</dbReference>
<gene>
    <name evidence="12" type="ORF">OFY01_27385</name>
</gene>
<evidence type="ECO:0000313" key="12">
    <source>
        <dbReference type="EMBL" id="MCX3063417.1"/>
    </source>
</evidence>
<dbReference type="Proteomes" id="UP001163064">
    <property type="component" value="Unassembled WGS sequence"/>
</dbReference>
<feature type="transmembrane region" description="Helical" evidence="11">
    <location>
        <begin position="32"/>
        <end position="53"/>
    </location>
</feature>
<keyword evidence="7 11" id="KW-1133">Transmembrane helix</keyword>
<evidence type="ECO:0000256" key="3">
    <source>
        <dbReference type="ARBA" id="ARBA00006870"/>
    </source>
</evidence>
<organism evidence="12 13">
    <name type="scientific">Streptomyces beihaiensis</name>
    <dbReference type="NCBI Taxonomy" id="2984495"/>
    <lineage>
        <taxon>Bacteria</taxon>
        <taxon>Bacillati</taxon>
        <taxon>Actinomycetota</taxon>
        <taxon>Actinomycetes</taxon>
        <taxon>Kitasatosporales</taxon>
        <taxon>Streptomycetaceae</taxon>
        <taxon>Streptomyces</taxon>
    </lineage>
</organism>
<feature type="transmembrane region" description="Helical" evidence="11">
    <location>
        <begin position="83"/>
        <end position="113"/>
    </location>
</feature>
<keyword evidence="13" id="KW-1185">Reference proteome</keyword>
<dbReference type="RefSeq" id="WP_266604324.1">
    <property type="nucleotide sequence ID" value="NZ_JAPHNL010000310.1"/>
</dbReference>
<comment type="subunit">
    <text evidence="10">Associates with subunits I, II and III to form cytochrome c oxidase.</text>
</comment>
<evidence type="ECO:0000256" key="10">
    <source>
        <dbReference type="PIRNR" id="PIRNR017385"/>
    </source>
</evidence>
<accession>A0ABT3U4C4</accession>
<dbReference type="PIRSF" id="PIRSF017385">
    <property type="entry name" value="CtaF"/>
    <property type="match status" value="1"/>
</dbReference>
<comment type="caution">
    <text evidence="12">The sequence shown here is derived from an EMBL/GenBank/DDBJ whole genome shotgun (WGS) entry which is preliminary data.</text>
</comment>
<keyword evidence="8 10" id="KW-0472">Membrane</keyword>
<keyword evidence="6 10" id="KW-1278">Translocase</keyword>
<dbReference type="EMBL" id="JAPHNL010000310">
    <property type="protein sequence ID" value="MCX3063417.1"/>
    <property type="molecule type" value="Genomic_DNA"/>
</dbReference>
<evidence type="ECO:0000256" key="6">
    <source>
        <dbReference type="ARBA" id="ARBA00022967"/>
    </source>
</evidence>
<sequence length="133" mass="14103">MKIEALLFGGIAVFFGGAAVLYRVWSRDPTGTAVLIIAFLMALAISLFCAVNYRRKGARPQDRTEAEVADAAGPVEFFPAHSYWPVVTALGAALTATGIVYGLWLFLIGFGVLARGVAGMALQYVHHGEGQGS</sequence>
<comment type="function">
    <text evidence="1 10">Part of cytochrome c oxidase, its function is unknown.</text>
</comment>
<reference evidence="12" key="1">
    <citation type="submission" date="2022-10" db="EMBL/GenBank/DDBJ databases">
        <title>Streptomyces beihaiensis sp. nov., a chitin degrading actinobacterium, isolated from shrimp pond soil.</title>
        <authorList>
            <person name="Xie J."/>
            <person name="Shen N."/>
        </authorList>
    </citation>
    <scope>NUCLEOTIDE SEQUENCE</scope>
    <source>
        <strain evidence="12">GXMU-J5</strain>
    </source>
</reference>
<feature type="transmembrane region" description="Helical" evidence="11">
    <location>
        <begin position="6"/>
        <end position="25"/>
    </location>
</feature>
<comment type="subcellular location">
    <subcellularLocation>
        <location evidence="2">Cell membrane</location>
        <topology evidence="2">Multi-pass membrane protein</topology>
    </subcellularLocation>
</comment>
<proteinExistence type="inferred from homology"/>
<name>A0ABT3U4C4_9ACTN</name>
<evidence type="ECO:0000256" key="9">
    <source>
        <dbReference type="ARBA" id="ARBA00047816"/>
    </source>
</evidence>
<comment type="catalytic activity">
    <reaction evidence="9 10">
        <text>4 Fe(II)-[cytochrome c] + O2 + 8 H(+)(in) = 4 Fe(III)-[cytochrome c] + 2 H2O + 4 H(+)(out)</text>
        <dbReference type="Rhea" id="RHEA:11436"/>
        <dbReference type="Rhea" id="RHEA-COMP:10350"/>
        <dbReference type="Rhea" id="RHEA-COMP:14399"/>
        <dbReference type="ChEBI" id="CHEBI:15377"/>
        <dbReference type="ChEBI" id="CHEBI:15378"/>
        <dbReference type="ChEBI" id="CHEBI:15379"/>
        <dbReference type="ChEBI" id="CHEBI:29033"/>
        <dbReference type="ChEBI" id="CHEBI:29034"/>
        <dbReference type="EC" id="7.1.1.9"/>
    </reaction>
</comment>
<evidence type="ECO:0000256" key="4">
    <source>
        <dbReference type="ARBA" id="ARBA00022475"/>
    </source>
</evidence>
<dbReference type="Pfam" id="PF12270">
    <property type="entry name" value="Cyt_c_ox_IV"/>
    <property type="match status" value="1"/>
</dbReference>
<dbReference type="EC" id="7.1.1.9" evidence="10"/>
<evidence type="ECO:0000256" key="7">
    <source>
        <dbReference type="ARBA" id="ARBA00022989"/>
    </source>
</evidence>
<evidence type="ECO:0000256" key="5">
    <source>
        <dbReference type="ARBA" id="ARBA00022692"/>
    </source>
</evidence>
<protein>
    <recommendedName>
        <fullName evidence="10">Cytochrome c oxidase polypeptide 4</fullName>
        <ecNumber evidence="10">7.1.1.9</ecNumber>
    </recommendedName>
    <alternativeName>
        <fullName evidence="10">Cytochrome aa3 subunit 4</fullName>
    </alternativeName>
    <alternativeName>
        <fullName evidence="10">Cytochrome c oxidase polypeptide IV</fullName>
    </alternativeName>
</protein>
<keyword evidence="5 11" id="KW-0812">Transmembrane</keyword>
<comment type="similarity">
    <text evidence="3 10">Belongs to the cytochrome c oxidase bacterial subunit CtaF family.</text>
</comment>
<keyword evidence="4 10" id="KW-1003">Cell membrane</keyword>
<evidence type="ECO:0000256" key="11">
    <source>
        <dbReference type="SAM" id="Phobius"/>
    </source>
</evidence>
<evidence type="ECO:0000256" key="2">
    <source>
        <dbReference type="ARBA" id="ARBA00004651"/>
    </source>
</evidence>
<evidence type="ECO:0000256" key="8">
    <source>
        <dbReference type="ARBA" id="ARBA00023136"/>
    </source>
</evidence>
<evidence type="ECO:0000313" key="13">
    <source>
        <dbReference type="Proteomes" id="UP001163064"/>
    </source>
</evidence>